<evidence type="ECO:0000313" key="2">
    <source>
        <dbReference type="Proteomes" id="UP000682416"/>
    </source>
</evidence>
<sequence length="173" mass="19286">MLDIDTRDLLATAEDALAAPTHLTPAQVDVWHNHTLRNRIPVILEALRIAREKSDGELAVRLIDQAIHDYPAPTRVPGNRPVAGKVPKQNNPHPESLPVPEHVLCTLLHKHWNMTVEGHVPSETFVARRPLGWTGDGDPYERITAPTRTELLRLLAHRHLGVHRSDPEPPPAA</sequence>
<name>A0A975L820_9ACTN</name>
<accession>A0A975L820</accession>
<organism evidence="1 2">
    <name type="scientific">Nocardiopsis eucommiae</name>
    <dbReference type="NCBI Taxonomy" id="2831970"/>
    <lineage>
        <taxon>Bacteria</taxon>
        <taxon>Bacillati</taxon>
        <taxon>Actinomycetota</taxon>
        <taxon>Actinomycetes</taxon>
        <taxon>Streptosporangiales</taxon>
        <taxon>Nocardiopsidaceae</taxon>
        <taxon>Nocardiopsis</taxon>
    </lineage>
</organism>
<dbReference type="Proteomes" id="UP000682416">
    <property type="component" value="Chromosome"/>
</dbReference>
<keyword evidence="2" id="KW-1185">Reference proteome</keyword>
<reference evidence="1" key="1">
    <citation type="submission" date="2021-05" db="EMBL/GenBank/DDBJ databases">
        <authorList>
            <person name="Kaiqin L."/>
            <person name="Jian G."/>
        </authorList>
    </citation>
    <scope>NUCLEOTIDE SEQUENCE</scope>
    <source>
        <strain evidence="1">HDS5</strain>
    </source>
</reference>
<dbReference type="AlphaFoldDB" id="A0A975L820"/>
<gene>
    <name evidence="1" type="ORF">KGD82_22250</name>
</gene>
<dbReference type="EMBL" id="CP074402">
    <property type="protein sequence ID" value="QVJ01004.1"/>
    <property type="molecule type" value="Genomic_DNA"/>
</dbReference>
<proteinExistence type="predicted"/>
<evidence type="ECO:0000313" key="1">
    <source>
        <dbReference type="EMBL" id="QVJ01004.1"/>
    </source>
</evidence>
<protein>
    <submittedName>
        <fullName evidence="1">Uncharacterized protein</fullName>
    </submittedName>
</protein>
<dbReference type="KEGG" id="nec:KGD82_22250"/>